<accession>A0A8T2CRU3</accession>
<dbReference type="GO" id="GO:0003676">
    <property type="term" value="F:nucleic acid binding"/>
    <property type="evidence" value="ECO:0007669"/>
    <property type="project" value="InterPro"/>
</dbReference>
<organism evidence="2 3">
    <name type="scientific">Arabidopsis suecica</name>
    <name type="common">Swedish thale-cress</name>
    <name type="synonym">Cardaminopsis suecica</name>
    <dbReference type="NCBI Taxonomy" id="45249"/>
    <lineage>
        <taxon>Eukaryota</taxon>
        <taxon>Viridiplantae</taxon>
        <taxon>Streptophyta</taxon>
        <taxon>Embryophyta</taxon>
        <taxon>Tracheophyta</taxon>
        <taxon>Spermatophyta</taxon>
        <taxon>Magnoliopsida</taxon>
        <taxon>eudicotyledons</taxon>
        <taxon>Gunneridae</taxon>
        <taxon>Pentapetalae</taxon>
        <taxon>rosids</taxon>
        <taxon>malvids</taxon>
        <taxon>Brassicales</taxon>
        <taxon>Brassicaceae</taxon>
        <taxon>Camelineae</taxon>
        <taxon>Arabidopsis</taxon>
    </lineage>
</organism>
<name>A0A8T2CRU3_ARASU</name>
<dbReference type="AlphaFoldDB" id="A0A8T2CRU3"/>
<feature type="domain" description="RNase H type-1" evidence="1">
    <location>
        <begin position="99"/>
        <end position="220"/>
    </location>
</feature>
<evidence type="ECO:0000313" key="2">
    <source>
        <dbReference type="EMBL" id="KAG7597661.1"/>
    </source>
</evidence>
<keyword evidence="3" id="KW-1185">Reference proteome</keyword>
<reference evidence="2 3" key="1">
    <citation type="submission" date="2020-12" db="EMBL/GenBank/DDBJ databases">
        <title>Concerted genomic and epigenomic changes stabilize Arabidopsis allopolyploids.</title>
        <authorList>
            <person name="Chen Z."/>
        </authorList>
    </citation>
    <scope>NUCLEOTIDE SEQUENCE [LARGE SCALE GENOMIC DNA]</scope>
    <source>
        <strain evidence="2">As9502</strain>
        <tissue evidence="2">Leaf</tissue>
    </source>
</reference>
<dbReference type="InterPro" id="IPR002156">
    <property type="entry name" value="RNaseH_domain"/>
</dbReference>
<dbReference type="InterPro" id="IPR052929">
    <property type="entry name" value="RNase_H-like_EbsB-rel"/>
</dbReference>
<dbReference type="CDD" id="cd06222">
    <property type="entry name" value="RNase_H_like"/>
    <property type="match status" value="1"/>
</dbReference>
<proteinExistence type="predicted"/>
<evidence type="ECO:0000259" key="1">
    <source>
        <dbReference type="Pfam" id="PF13456"/>
    </source>
</evidence>
<sequence length="247" mass="28738">MSRILHLYNTKDIQEHDRLLPIWITWRIWKSRCDYIFRKINRSPTSEARKGSQDVYEWLEATTTNSTDTNIDHNGPIRCPRRDNNTQWNPPPEGWVKCNFDSGYVKDRGFTSTGWIVRDHNGQVIHAGCAKIPKSHSPLEAEALGFLNALQVSWIHGLRKVWFETDNLELNDLINNGGDNINIGTILYDLRHWMMKLPMSSLGHVNRERNIAADLLCRKASSMNCLYQIFLTPPHWLVNSLYYPYTV</sequence>
<dbReference type="Proteomes" id="UP000694251">
    <property type="component" value="Chromosome 6"/>
</dbReference>
<dbReference type="PANTHER" id="PTHR47074:SF78">
    <property type="entry name" value="GB|AAF30348.1-RELATED"/>
    <property type="match status" value="1"/>
</dbReference>
<protein>
    <submittedName>
        <fullName evidence="2">Ribonuclease H-like superfamily</fullName>
    </submittedName>
</protein>
<dbReference type="GO" id="GO:0004523">
    <property type="term" value="F:RNA-DNA hybrid ribonuclease activity"/>
    <property type="evidence" value="ECO:0007669"/>
    <property type="project" value="InterPro"/>
</dbReference>
<dbReference type="Pfam" id="PF13456">
    <property type="entry name" value="RVT_3"/>
    <property type="match status" value="1"/>
</dbReference>
<dbReference type="PANTHER" id="PTHR47074">
    <property type="entry name" value="BNAC02G40300D PROTEIN"/>
    <property type="match status" value="1"/>
</dbReference>
<dbReference type="EMBL" id="JAEFBJ010000006">
    <property type="protein sequence ID" value="KAG7597661.1"/>
    <property type="molecule type" value="Genomic_DNA"/>
</dbReference>
<gene>
    <name evidence="2" type="ORF">ISN44_As06g019990</name>
</gene>
<evidence type="ECO:0000313" key="3">
    <source>
        <dbReference type="Proteomes" id="UP000694251"/>
    </source>
</evidence>
<dbReference type="OrthoDB" id="1021815at2759"/>
<comment type="caution">
    <text evidence="2">The sequence shown here is derived from an EMBL/GenBank/DDBJ whole genome shotgun (WGS) entry which is preliminary data.</text>
</comment>
<dbReference type="InterPro" id="IPR044730">
    <property type="entry name" value="RNase_H-like_dom_plant"/>
</dbReference>